<dbReference type="GO" id="GO:0016853">
    <property type="term" value="F:isomerase activity"/>
    <property type="evidence" value="ECO:0007669"/>
    <property type="project" value="UniProtKB-KW"/>
</dbReference>
<proteinExistence type="predicted"/>
<keyword evidence="2" id="KW-0413">Isomerase</keyword>
<dbReference type="AlphaFoldDB" id="A0A940PDX6"/>
<feature type="domain" description="Xylose isomerase-like TIM barrel" evidence="1">
    <location>
        <begin position="26"/>
        <end position="281"/>
    </location>
</feature>
<dbReference type="PANTHER" id="PTHR12110">
    <property type="entry name" value="HYDROXYPYRUVATE ISOMERASE"/>
    <property type="match status" value="1"/>
</dbReference>
<evidence type="ECO:0000259" key="1">
    <source>
        <dbReference type="Pfam" id="PF01261"/>
    </source>
</evidence>
<organism evidence="2 3">
    <name type="scientific">Vagococcus allomyrinae</name>
    <dbReference type="NCBI Taxonomy" id="2794353"/>
    <lineage>
        <taxon>Bacteria</taxon>
        <taxon>Bacillati</taxon>
        <taxon>Bacillota</taxon>
        <taxon>Bacilli</taxon>
        <taxon>Lactobacillales</taxon>
        <taxon>Enterococcaceae</taxon>
        <taxon>Vagococcus</taxon>
    </lineage>
</organism>
<dbReference type="EMBL" id="JAEEGA010000014">
    <property type="protein sequence ID" value="MBP1043134.1"/>
    <property type="molecule type" value="Genomic_DNA"/>
</dbReference>
<evidence type="ECO:0000313" key="2">
    <source>
        <dbReference type="EMBL" id="MBP1043134.1"/>
    </source>
</evidence>
<accession>A0A940PDX6</accession>
<dbReference type="InterPro" id="IPR013022">
    <property type="entry name" value="Xyl_isomerase-like_TIM-brl"/>
</dbReference>
<dbReference type="Proteomes" id="UP000674938">
    <property type="component" value="Unassembled WGS sequence"/>
</dbReference>
<evidence type="ECO:0000313" key="3">
    <source>
        <dbReference type="Proteomes" id="UP000674938"/>
    </source>
</evidence>
<comment type="caution">
    <text evidence="2">The sequence shown here is derived from an EMBL/GenBank/DDBJ whole genome shotgun (WGS) entry which is preliminary data.</text>
</comment>
<dbReference type="Pfam" id="PF01261">
    <property type="entry name" value="AP_endonuc_2"/>
    <property type="match status" value="1"/>
</dbReference>
<dbReference type="RefSeq" id="WP_209530941.1">
    <property type="nucleotide sequence ID" value="NZ_JAEEGA010000014.1"/>
</dbReference>
<dbReference type="InterPro" id="IPR036237">
    <property type="entry name" value="Xyl_isomerase-like_sf"/>
</dbReference>
<dbReference type="Gene3D" id="3.20.20.150">
    <property type="entry name" value="Divalent-metal-dependent TIM barrel enzymes"/>
    <property type="match status" value="1"/>
</dbReference>
<keyword evidence="3" id="KW-1185">Reference proteome</keyword>
<reference evidence="2" key="1">
    <citation type="submission" date="2020-12" db="EMBL/GenBank/DDBJ databases">
        <title>Vagococcus allomyrinae sp. nov. and Enterococcus lavae sp. nov., isolated from the larvae of Allomyrina dichotoma.</title>
        <authorList>
            <person name="Lee S.D."/>
        </authorList>
    </citation>
    <scope>NUCLEOTIDE SEQUENCE</scope>
    <source>
        <strain evidence="2">BWB3-3</strain>
    </source>
</reference>
<dbReference type="SUPFAM" id="SSF51658">
    <property type="entry name" value="Xylose isomerase-like"/>
    <property type="match status" value="1"/>
</dbReference>
<dbReference type="PANTHER" id="PTHR12110:SF53">
    <property type="entry name" value="BLR5974 PROTEIN"/>
    <property type="match status" value="1"/>
</dbReference>
<dbReference type="InterPro" id="IPR050312">
    <property type="entry name" value="IolE/XylAMocC-like"/>
</dbReference>
<protein>
    <submittedName>
        <fullName evidence="2">Sugar phosphate isomerase/epimerase</fullName>
    </submittedName>
</protein>
<gene>
    <name evidence="2" type="ORF">I6N95_19125</name>
</gene>
<sequence>MTIIAASTYSFNQLISAGEISQIESIALAKDLGFDGIEIVDLIHDNAQSDLDYAQSLRNELDRLAFPITNFTFGADFLNGSDHDFEREVARIKQMIDIAEVLGAKSVRHDATNGRPGDSFAQVLPTIVKGCLAITEYAATKGITTMVENHGLFSQDSTRLESLYTAVNHPNFKLLVDMGNFLCVDEDPTLAVSRLAPYAGYAHAKDFHIKSGNDSHPGEGFFQTRGGNFLRGAIIGHGNVAVAQCLRILKLAGYDGPIAIEFEGIEKNMEGLRISLANLRQYTA</sequence>
<name>A0A940PDX6_9ENTE</name>